<feature type="non-terminal residue" evidence="1">
    <location>
        <position position="267"/>
    </location>
</feature>
<dbReference type="EMBL" id="ML170168">
    <property type="protein sequence ID" value="TDL24055.1"/>
    <property type="molecule type" value="Genomic_DNA"/>
</dbReference>
<dbReference type="OrthoDB" id="2744237at2759"/>
<name>A0A4Y7Q9B3_9AGAM</name>
<reference evidence="1 2" key="1">
    <citation type="submission" date="2018-06" db="EMBL/GenBank/DDBJ databases">
        <title>A transcriptomic atlas of mushroom development highlights an independent origin of complex multicellularity.</title>
        <authorList>
            <consortium name="DOE Joint Genome Institute"/>
            <person name="Krizsan K."/>
            <person name="Almasi E."/>
            <person name="Merenyi Z."/>
            <person name="Sahu N."/>
            <person name="Viragh M."/>
            <person name="Koszo T."/>
            <person name="Mondo S."/>
            <person name="Kiss B."/>
            <person name="Balint B."/>
            <person name="Kues U."/>
            <person name="Barry K."/>
            <person name="Hegedus J.C."/>
            <person name="Henrissat B."/>
            <person name="Johnson J."/>
            <person name="Lipzen A."/>
            <person name="Ohm R."/>
            <person name="Nagy I."/>
            <person name="Pangilinan J."/>
            <person name="Yan J."/>
            <person name="Xiong Y."/>
            <person name="Grigoriev I.V."/>
            <person name="Hibbett D.S."/>
            <person name="Nagy L.G."/>
        </authorList>
    </citation>
    <scope>NUCLEOTIDE SEQUENCE [LARGE SCALE GENOMIC DNA]</scope>
    <source>
        <strain evidence="1 2">SZMC22713</strain>
    </source>
</reference>
<evidence type="ECO:0000313" key="1">
    <source>
        <dbReference type="EMBL" id="TDL24055.1"/>
    </source>
</evidence>
<protein>
    <submittedName>
        <fullName evidence="1">Uncharacterized protein</fullName>
    </submittedName>
</protein>
<dbReference type="AlphaFoldDB" id="A0A4Y7Q9B3"/>
<organism evidence="1 2">
    <name type="scientific">Rickenella mellea</name>
    <dbReference type="NCBI Taxonomy" id="50990"/>
    <lineage>
        <taxon>Eukaryota</taxon>
        <taxon>Fungi</taxon>
        <taxon>Dikarya</taxon>
        <taxon>Basidiomycota</taxon>
        <taxon>Agaricomycotina</taxon>
        <taxon>Agaricomycetes</taxon>
        <taxon>Hymenochaetales</taxon>
        <taxon>Rickenellaceae</taxon>
        <taxon>Rickenella</taxon>
    </lineage>
</organism>
<keyword evidence="2" id="KW-1185">Reference proteome</keyword>
<dbReference type="VEuPathDB" id="FungiDB:BD410DRAFT_696190"/>
<dbReference type="STRING" id="50990.A0A4Y7Q9B3"/>
<dbReference type="Proteomes" id="UP000294933">
    <property type="component" value="Unassembled WGS sequence"/>
</dbReference>
<proteinExistence type="predicted"/>
<sequence length="267" mass="29618">ASYVDFPHLLQIESVACEQMLDITVSSSRLAIETSRAEMAIEDLTLLVRDSELGNREDLADLLLKFAYDVSKVVERVEKLAPVVIGMVDQVNAANDFALRTIQSAAIHATDSSIPCILSMSGETTTVMRRSFDESFNAANNWIEKLSKDHWHLLDDLRFADAQLVTISEVASPASSAKHRDGLFVGIFSQIGKRVLKMREFQSHPALLKSMETFPWRATAQVKATIKTLEVVHADLGKLRGTVDAQVGRTITLDEQMKSLNSGMERL</sequence>
<gene>
    <name evidence="1" type="ORF">BD410DRAFT_696190</name>
</gene>
<evidence type="ECO:0000313" key="2">
    <source>
        <dbReference type="Proteomes" id="UP000294933"/>
    </source>
</evidence>
<feature type="non-terminal residue" evidence="1">
    <location>
        <position position="1"/>
    </location>
</feature>
<accession>A0A4Y7Q9B3</accession>